<dbReference type="InterPro" id="IPR013762">
    <property type="entry name" value="Integrase-like_cat_sf"/>
</dbReference>
<dbReference type="OrthoDB" id="9785687at2"/>
<dbReference type="GO" id="GO:0015074">
    <property type="term" value="P:DNA integration"/>
    <property type="evidence" value="ECO:0007669"/>
    <property type="project" value="UniProtKB-KW"/>
</dbReference>
<evidence type="ECO:0000256" key="2">
    <source>
        <dbReference type="ARBA" id="ARBA00022908"/>
    </source>
</evidence>
<dbReference type="Gene3D" id="1.10.150.130">
    <property type="match status" value="1"/>
</dbReference>
<evidence type="ECO:0000313" key="6">
    <source>
        <dbReference type="EMBL" id="SDH76683.1"/>
    </source>
</evidence>
<dbReference type="PROSITE" id="PS51898">
    <property type="entry name" value="TYR_RECOMBINASE"/>
    <property type="match status" value="1"/>
</dbReference>
<keyword evidence="3" id="KW-0238">DNA-binding</keyword>
<name>A0A1G8F3H9_9PROT</name>
<proteinExistence type="inferred from homology"/>
<dbReference type="AlphaFoldDB" id="A0A1G8F3H9"/>
<organism evidence="6 7">
    <name type="scientific">Roseospirillum parvum</name>
    <dbReference type="NCBI Taxonomy" id="83401"/>
    <lineage>
        <taxon>Bacteria</taxon>
        <taxon>Pseudomonadati</taxon>
        <taxon>Pseudomonadota</taxon>
        <taxon>Alphaproteobacteria</taxon>
        <taxon>Rhodospirillales</taxon>
        <taxon>Rhodospirillaceae</taxon>
        <taxon>Roseospirillum</taxon>
    </lineage>
</organism>
<gene>
    <name evidence="6" type="ORF">SAMN05421742_11216</name>
</gene>
<dbReference type="Gene3D" id="1.10.443.10">
    <property type="entry name" value="Intergrase catalytic core"/>
    <property type="match status" value="1"/>
</dbReference>
<dbReference type="InterPro" id="IPR010998">
    <property type="entry name" value="Integrase_recombinase_N"/>
</dbReference>
<dbReference type="EMBL" id="FNCV01000012">
    <property type="protein sequence ID" value="SDH76683.1"/>
    <property type="molecule type" value="Genomic_DNA"/>
</dbReference>
<dbReference type="STRING" id="83401.SAMN05421742_11216"/>
<dbReference type="Pfam" id="PF00589">
    <property type="entry name" value="Phage_integrase"/>
    <property type="match status" value="1"/>
</dbReference>
<dbReference type="InterPro" id="IPR011010">
    <property type="entry name" value="DNA_brk_join_enz"/>
</dbReference>
<dbReference type="InterPro" id="IPR002104">
    <property type="entry name" value="Integrase_catalytic"/>
</dbReference>
<feature type="domain" description="Tyr recombinase" evidence="5">
    <location>
        <begin position="170"/>
        <end position="384"/>
    </location>
</feature>
<sequence length="393" mass="45061">MADIRKRIGKNGTTYQVRYPCPSAKSGYAFKTFRTMKEARAFRENAHAWKESRPVYGAIKTVQDGLQKWLDICEKEGRGGRDPVTHYTLKGYRYRAEIIASYDWPDFLPNLRAPDVVEFRSWLLRNYSRDQARKVLSYFHSMVIEMVNRGVLDHNIASGVRVATTSRYDKPIRIPTVEEVRALLSAADRLANSKNAQIARSWARYRPMLYLAADSGMRPQEYVVLPRFNLSDRGVMVDRALDAGGAKISVTKTPAGRRFIDLSPETLDMVRHYGEKIAWPNDHDLVFPTSTGKWQSTKNWRRRGFQVACLEAGLIDSDADASDGSEDRPKFKPYDLRHFYASMLIDRKVNLKRIQKLMGHADIQTTLNVYGHIIDKDEDIDNNIGIISILHEN</sequence>
<accession>A0A1G8F3H9</accession>
<evidence type="ECO:0000313" key="7">
    <source>
        <dbReference type="Proteomes" id="UP000217076"/>
    </source>
</evidence>
<evidence type="ECO:0000259" key="5">
    <source>
        <dbReference type="PROSITE" id="PS51898"/>
    </source>
</evidence>
<protein>
    <submittedName>
        <fullName evidence="6">Site-specific recombinase XerD</fullName>
    </submittedName>
</protein>
<evidence type="ECO:0000256" key="1">
    <source>
        <dbReference type="ARBA" id="ARBA00008857"/>
    </source>
</evidence>
<dbReference type="InterPro" id="IPR050090">
    <property type="entry name" value="Tyrosine_recombinase_XerCD"/>
</dbReference>
<dbReference type="CDD" id="cd01189">
    <property type="entry name" value="INT_ICEBs1_C_like"/>
    <property type="match status" value="1"/>
</dbReference>
<dbReference type="GO" id="GO:0003677">
    <property type="term" value="F:DNA binding"/>
    <property type="evidence" value="ECO:0007669"/>
    <property type="project" value="UniProtKB-KW"/>
</dbReference>
<dbReference type="GO" id="GO:0006310">
    <property type="term" value="P:DNA recombination"/>
    <property type="evidence" value="ECO:0007669"/>
    <property type="project" value="UniProtKB-KW"/>
</dbReference>
<keyword evidence="4" id="KW-0233">DNA recombination</keyword>
<comment type="similarity">
    <text evidence="1">Belongs to the 'phage' integrase family.</text>
</comment>
<dbReference type="PANTHER" id="PTHR30349:SF64">
    <property type="entry name" value="PROPHAGE INTEGRASE INTD-RELATED"/>
    <property type="match status" value="1"/>
</dbReference>
<dbReference type="PANTHER" id="PTHR30349">
    <property type="entry name" value="PHAGE INTEGRASE-RELATED"/>
    <property type="match status" value="1"/>
</dbReference>
<reference evidence="7" key="1">
    <citation type="submission" date="2016-10" db="EMBL/GenBank/DDBJ databases">
        <authorList>
            <person name="Varghese N."/>
            <person name="Submissions S."/>
        </authorList>
    </citation>
    <scope>NUCLEOTIDE SEQUENCE [LARGE SCALE GENOMIC DNA]</scope>
    <source>
        <strain evidence="7">930I</strain>
    </source>
</reference>
<dbReference type="Proteomes" id="UP000217076">
    <property type="component" value="Unassembled WGS sequence"/>
</dbReference>
<evidence type="ECO:0000256" key="3">
    <source>
        <dbReference type="ARBA" id="ARBA00023125"/>
    </source>
</evidence>
<keyword evidence="2" id="KW-0229">DNA integration</keyword>
<keyword evidence="7" id="KW-1185">Reference proteome</keyword>
<dbReference type="SUPFAM" id="SSF56349">
    <property type="entry name" value="DNA breaking-rejoining enzymes"/>
    <property type="match status" value="1"/>
</dbReference>
<evidence type="ECO:0000256" key="4">
    <source>
        <dbReference type="ARBA" id="ARBA00023172"/>
    </source>
</evidence>